<evidence type="ECO:0000256" key="4">
    <source>
        <dbReference type="RuleBase" id="RU362027"/>
    </source>
</evidence>
<evidence type="ECO:0000256" key="1">
    <source>
        <dbReference type="ARBA" id="ARBA00022676"/>
    </source>
</evidence>
<evidence type="ECO:0000313" key="6">
    <source>
        <dbReference type="EMBL" id="PIN18309.1"/>
    </source>
</evidence>
<keyword evidence="5" id="KW-1133">Transmembrane helix</keyword>
<keyword evidence="1 6" id="KW-0328">Glycosyltransferase</keyword>
<evidence type="ECO:0000256" key="3">
    <source>
        <dbReference type="ARBA" id="ARBA00023211"/>
    </source>
</evidence>
<gene>
    <name evidence="6" type="ORF">CDL12_09013</name>
</gene>
<keyword evidence="5" id="KW-0812">Transmembrane</keyword>
<evidence type="ECO:0000256" key="2">
    <source>
        <dbReference type="ARBA" id="ARBA00022679"/>
    </source>
</evidence>
<proteinExistence type="inferred from homology"/>
<dbReference type="EC" id="2.4.1.-" evidence="4"/>
<comment type="similarity">
    <text evidence="4">Belongs to the glycosyltransferase 8 family.</text>
</comment>
<dbReference type="PANTHER" id="PTHR11183">
    <property type="entry name" value="GLYCOGENIN SUBFAMILY MEMBER"/>
    <property type="match status" value="1"/>
</dbReference>
<dbReference type="EMBL" id="NKXS01001474">
    <property type="protein sequence ID" value="PIN18309.1"/>
    <property type="molecule type" value="Genomic_DNA"/>
</dbReference>
<protein>
    <recommendedName>
        <fullName evidence="4">Hexosyltransferase</fullName>
        <ecNumber evidence="4">2.4.1.-</ecNumber>
    </recommendedName>
</protein>
<dbReference type="Pfam" id="PF01501">
    <property type="entry name" value="Glyco_transf_8"/>
    <property type="match status" value="1"/>
</dbReference>
<dbReference type="CDD" id="cd02537">
    <property type="entry name" value="GT8_Glycogenin"/>
    <property type="match status" value="1"/>
</dbReference>
<sequence>MASIFSKWKRHFPFFILYVAFIFLITNSVIFTINYSKQQQQQQDEVVFQNTTTYVRTLKNPEWFKVVARELKDETINIGLVNMDRLKEEVHANAKIVKVHFDPVGEDIKWSDMAPERIDENSKCPYIPMPRFEDYHDLDVVVAKVSQRKHCEDGGLRDVFSVQVNLIVANLLVRSGRSGKNRPVFAVFVGSCDPMWEIYRCDDLVWKKGNSFVYKPDLNRIKELLLLPMGACQFVPPFSNHGEEPWRKLNQLKNQTKHHLHHPREAYVTVLHTSEDYICGAIILAQSIIQTNSTKDLILLADDNISGQAIKALQEAGWKTKRIKRIHSPFSRKDAYNEWNYSKLRIWQLKQYDKLMFIEADMLVNRNLDKFFVYPQMTAAGNYEHHLFNSGLMLVEPSDCTFNTMMKKMMVVESYNGGDQGFLNEMFFWWHRLPAQMNYLKVFVNPDDHLHWINNDVYAVHYTGLKPWKCHKERDCNWDDVKFHRYASHSAHRMWRKVYRSMPKKLRPYCDIFKNNATSPKGH</sequence>
<dbReference type="InterPro" id="IPR002495">
    <property type="entry name" value="Glyco_trans_8"/>
</dbReference>
<dbReference type="SUPFAM" id="SSF53448">
    <property type="entry name" value="Nucleotide-diphospho-sugar transferases"/>
    <property type="match status" value="1"/>
</dbReference>
<dbReference type="InterPro" id="IPR029044">
    <property type="entry name" value="Nucleotide-diphossugar_trans"/>
</dbReference>
<evidence type="ECO:0000313" key="7">
    <source>
        <dbReference type="Proteomes" id="UP000231279"/>
    </source>
</evidence>
<keyword evidence="2 6" id="KW-0808">Transferase</keyword>
<dbReference type="STRING" id="429701.A0A2G9HLA7"/>
<dbReference type="InterPro" id="IPR050587">
    <property type="entry name" value="GNT1/Glycosyltrans_8"/>
</dbReference>
<keyword evidence="7" id="KW-1185">Reference proteome</keyword>
<organism evidence="6 7">
    <name type="scientific">Handroanthus impetiginosus</name>
    <dbReference type="NCBI Taxonomy" id="429701"/>
    <lineage>
        <taxon>Eukaryota</taxon>
        <taxon>Viridiplantae</taxon>
        <taxon>Streptophyta</taxon>
        <taxon>Embryophyta</taxon>
        <taxon>Tracheophyta</taxon>
        <taxon>Spermatophyta</taxon>
        <taxon>Magnoliopsida</taxon>
        <taxon>eudicotyledons</taxon>
        <taxon>Gunneridae</taxon>
        <taxon>Pentapetalae</taxon>
        <taxon>asterids</taxon>
        <taxon>lamiids</taxon>
        <taxon>Lamiales</taxon>
        <taxon>Bignoniaceae</taxon>
        <taxon>Crescentiina</taxon>
        <taxon>Tabebuia alliance</taxon>
        <taxon>Handroanthus</taxon>
    </lineage>
</organism>
<feature type="transmembrane region" description="Helical" evidence="5">
    <location>
        <begin position="12"/>
        <end position="33"/>
    </location>
</feature>
<dbReference type="GO" id="GO:0016757">
    <property type="term" value="F:glycosyltransferase activity"/>
    <property type="evidence" value="ECO:0007669"/>
    <property type="project" value="UniProtKB-KW"/>
</dbReference>
<name>A0A2G9HLA7_9LAMI</name>
<dbReference type="AlphaFoldDB" id="A0A2G9HLA7"/>
<comment type="caution">
    <text evidence="6">The sequence shown here is derived from an EMBL/GenBank/DDBJ whole genome shotgun (WGS) entry which is preliminary data.</text>
</comment>
<dbReference type="Gene3D" id="3.90.550.10">
    <property type="entry name" value="Spore Coat Polysaccharide Biosynthesis Protein SpsA, Chain A"/>
    <property type="match status" value="1"/>
</dbReference>
<evidence type="ECO:0000256" key="5">
    <source>
        <dbReference type="SAM" id="Phobius"/>
    </source>
</evidence>
<keyword evidence="5" id="KW-0472">Membrane</keyword>
<dbReference type="OrthoDB" id="2014201at2759"/>
<accession>A0A2G9HLA7</accession>
<reference evidence="7" key="1">
    <citation type="journal article" date="2018" name="Gigascience">
        <title>Genome assembly of the Pink Ipe (Handroanthus impetiginosus, Bignoniaceae), a highly valued, ecologically keystone Neotropical timber forest tree.</title>
        <authorList>
            <person name="Silva-Junior O.B."/>
            <person name="Grattapaglia D."/>
            <person name="Novaes E."/>
            <person name="Collevatti R.G."/>
        </authorList>
    </citation>
    <scope>NUCLEOTIDE SEQUENCE [LARGE SCALE GENOMIC DNA]</scope>
    <source>
        <strain evidence="7">cv. UFG-1</strain>
    </source>
</reference>
<dbReference type="Proteomes" id="UP000231279">
    <property type="component" value="Unassembled WGS sequence"/>
</dbReference>
<keyword evidence="3" id="KW-0464">Manganese</keyword>